<dbReference type="AlphaFoldDB" id="A0A0G0Q3M8"/>
<comment type="caution">
    <text evidence="3">The sequence shown here is derived from an EMBL/GenBank/DDBJ whole genome shotgun (WGS) entry which is preliminary data.</text>
</comment>
<evidence type="ECO:0000313" key="3">
    <source>
        <dbReference type="EMBL" id="KKR31986.1"/>
    </source>
</evidence>
<reference evidence="3 4" key="1">
    <citation type="journal article" date="2015" name="Nature">
        <title>rRNA introns, odd ribosomes, and small enigmatic genomes across a large radiation of phyla.</title>
        <authorList>
            <person name="Brown C.T."/>
            <person name="Hug L.A."/>
            <person name="Thomas B.C."/>
            <person name="Sharon I."/>
            <person name="Castelle C.J."/>
            <person name="Singh A."/>
            <person name="Wilkins M.J."/>
            <person name="Williams K.H."/>
            <person name="Banfield J.F."/>
        </authorList>
    </citation>
    <scope>NUCLEOTIDE SEQUENCE [LARGE SCALE GENOMIC DNA]</scope>
</reference>
<dbReference type="InterPro" id="IPR004474">
    <property type="entry name" value="LytR_CpsA_psr"/>
</dbReference>
<dbReference type="Gene3D" id="3.30.420.590">
    <property type="match status" value="1"/>
</dbReference>
<dbReference type="PANTHER" id="PTHR33392">
    <property type="entry name" value="POLYISOPRENYL-TEICHOIC ACID--PEPTIDOGLYCAN TEICHOIC ACID TRANSFERASE TAGU"/>
    <property type="match status" value="1"/>
</dbReference>
<evidence type="ECO:0000313" key="4">
    <source>
        <dbReference type="Proteomes" id="UP000034539"/>
    </source>
</evidence>
<accession>A0A0G0Q3M8</accession>
<evidence type="ECO:0000259" key="2">
    <source>
        <dbReference type="Pfam" id="PF03816"/>
    </source>
</evidence>
<protein>
    <recommendedName>
        <fullName evidence="2">Cell envelope-related transcriptional attenuator domain-containing protein</fullName>
    </recommendedName>
</protein>
<gene>
    <name evidence="3" type="ORF">UT63_C0055G0004</name>
</gene>
<sequence length="315" mass="34699">MPKKITFWFIIFVFAVFILFRFTSGSVWDGSGKISLVIISNPLLLVTFDKPEETASVISIPSNTFINVPYGYGSYKISSIYPLGELEPKRGGGRLLASTIESVFGVPVDGFIGGKKGVFENIIINNKEDYLSVKMSLFSLKNLFNPFAVAGFVKSNINTNLSSYDILRLWLEFRNIRFDKVSVYNLSHLDILSDEKLPDLSQVKIIDPDKLDKVLEGVFEDSKVREENLSIVVTNTSGVLGIAASCGRIIANMGAKLVATQTGDTANERCIIKGDAHSLKSYTATRLRRIWGCKEGKGSAGQGDLTVTIGRDFNK</sequence>
<dbReference type="InterPro" id="IPR050922">
    <property type="entry name" value="LytR/CpsA/Psr_CW_biosynth"/>
</dbReference>
<proteinExistence type="inferred from homology"/>
<dbReference type="Proteomes" id="UP000034539">
    <property type="component" value="Unassembled WGS sequence"/>
</dbReference>
<organism evidence="3 4">
    <name type="scientific">Candidatus Gottesmanbacteria bacterium GW2011_GWC2_39_8</name>
    <dbReference type="NCBI Taxonomy" id="1618450"/>
    <lineage>
        <taxon>Bacteria</taxon>
        <taxon>Candidatus Gottesmaniibacteriota</taxon>
    </lineage>
</organism>
<dbReference type="PANTHER" id="PTHR33392:SF6">
    <property type="entry name" value="POLYISOPRENYL-TEICHOIC ACID--PEPTIDOGLYCAN TEICHOIC ACID TRANSFERASE TAGU"/>
    <property type="match status" value="1"/>
</dbReference>
<name>A0A0G0Q3M8_9BACT</name>
<feature type="domain" description="Cell envelope-related transcriptional attenuator" evidence="2">
    <location>
        <begin position="41"/>
        <end position="114"/>
    </location>
</feature>
<dbReference type="Pfam" id="PF03816">
    <property type="entry name" value="LytR_cpsA_psr"/>
    <property type="match status" value="1"/>
</dbReference>
<comment type="similarity">
    <text evidence="1">Belongs to the LytR/CpsA/Psr (LCP) family.</text>
</comment>
<dbReference type="EMBL" id="LBXN01000055">
    <property type="protein sequence ID" value="KKR31986.1"/>
    <property type="molecule type" value="Genomic_DNA"/>
</dbReference>
<evidence type="ECO:0000256" key="1">
    <source>
        <dbReference type="ARBA" id="ARBA00006068"/>
    </source>
</evidence>